<proteinExistence type="predicted"/>
<evidence type="ECO:0000256" key="5">
    <source>
        <dbReference type="SAM" id="Coils"/>
    </source>
</evidence>
<name>A0AAV7YG38_9EUKA</name>
<dbReference type="Gene3D" id="1.10.510.10">
    <property type="entry name" value="Transferase(Phosphotransferase) domain 1"/>
    <property type="match status" value="1"/>
</dbReference>
<evidence type="ECO:0000256" key="4">
    <source>
        <dbReference type="PROSITE-ProRule" id="PRU10141"/>
    </source>
</evidence>
<sequence length="702" mass="83400">MGNLKTHHLSSGLEENGFLPPREFSSKDLLVSGLFQVDHKIGSGSFGKIHLCTRVSNGEIYAVKFETESEEGQLNYEYKLYQIFKGHPGFPKVYHFGIYNYQHFMIMDYLGPNLETLFNYCQRKFSLKTILMIIDQLICRIEQVHSKSFIYRDIKPENFVIGKNNHKNQIFMIDFGLAKLYRDFWTHRQNKFKNNCDLVGTVRYSSINTHMGIEQSRRDDLESIGYTIIYFLKGRLPWQGFKVVNNKERHKLVGEKKIDTPVKVLCEGLPEEFEFYLDYCKDLTFSEKPNYTLLRSKFRNLFLRKGYVYDYQFDWEIKYQKEMEKQRIIMNESLQKNLNKTGTPKQIDFKETIKDLSNKSKTNLQSKEGSEKKIIQFLNGLNINSLNEGKQIKKGNHKKGKDVSRNEKENQFESKKSKNKTNNKNKKNKNKHKIKEKKKEKSRGNSLVKIEELVNINDLSFTKNETNKPDLNLMEKLEEYEERKKFYNGKENSKLKTKVENFLLQQQKLIELTEKQKKSMSEYFLRTDEIYLRKYKEMRNSHWEIEEKIRNGKIATDETIDQLMLTFKMDLNAKITINSLIFLEIDHIHLLYLINRKKSLLQLGIDLDFGNLKINKIKKSNQIGKKLWVQKNMIEKKQLINQKFTILQNVFHLKEVKLDEKIQKLIIKIQFHLNKNMKNKKLDRLNENLDNLIDLVKKLVLK</sequence>
<feature type="binding site" evidence="4">
    <location>
        <position position="64"/>
    </location>
    <ligand>
        <name>ATP</name>
        <dbReference type="ChEBI" id="CHEBI:30616"/>
    </ligand>
</feature>
<dbReference type="GO" id="GO:0004674">
    <property type="term" value="F:protein serine/threonine kinase activity"/>
    <property type="evidence" value="ECO:0007669"/>
    <property type="project" value="UniProtKB-EC"/>
</dbReference>
<keyword evidence="8" id="KW-0418">Kinase</keyword>
<protein>
    <recommendedName>
        <fullName evidence="1">non-specific serine/threonine protein kinase</fullName>
        <ecNumber evidence="1">2.7.11.1</ecNumber>
    </recommendedName>
</protein>
<evidence type="ECO:0000256" key="6">
    <source>
        <dbReference type="SAM" id="MobiDB-lite"/>
    </source>
</evidence>
<gene>
    <name evidence="8" type="ORF">M0812_25510</name>
</gene>
<dbReference type="InterPro" id="IPR017441">
    <property type="entry name" value="Protein_kinase_ATP_BS"/>
</dbReference>
<dbReference type="Pfam" id="PF00069">
    <property type="entry name" value="Pkinase"/>
    <property type="match status" value="1"/>
</dbReference>
<dbReference type="SMART" id="SM00220">
    <property type="entry name" value="S_TKc"/>
    <property type="match status" value="1"/>
</dbReference>
<evidence type="ECO:0000256" key="3">
    <source>
        <dbReference type="ARBA" id="ARBA00022840"/>
    </source>
</evidence>
<evidence type="ECO:0000313" key="8">
    <source>
        <dbReference type="EMBL" id="KAJ3427880.1"/>
    </source>
</evidence>
<feature type="compositionally biased region" description="Basic residues" evidence="6">
    <location>
        <begin position="417"/>
        <end position="436"/>
    </location>
</feature>
<comment type="caution">
    <text evidence="8">The sequence shown here is derived from an EMBL/GenBank/DDBJ whole genome shotgun (WGS) entry which is preliminary data.</text>
</comment>
<feature type="compositionally biased region" description="Basic and acidic residues" evidence="6">
    <location>
        <begin position="401"/>
        <end position="416"/>
    </location>
</feature>
<dbReference type="GO" id="GO:0005524">
    <property type="term" value="F:ATP binding"/>
    <property type="evidence" value="ECO:0007669"/>
    <property type="project" value="UniProtKB-UniRule"/>
</dbReference>
<dbReference type="Proteomes" id="UP001146793">
    <property type="component" value="Unassembled WGS sequence"/>
</dbReference>
<dbReference type="InterPro" id="IPR011009">
    <property type="entry name" value="Kinase-like_dom_sf"/>
</dbReference>
<dbReference type="PROSITE" id="PS00108">
    <property type="entry name" value="PROTEIN_KINASE_ST"/>
    <property type="match status" value="1"/>
</dbReference>
<feature type="coiled-coil region" evidence="5">
    <location>
        <begin position="675"/>
        <end position="702"/>
    </location>
</feature>
<dbReference type="CDD" id="cd14016">
    <property type="entry name" value="STKc_CK1"/>
    <property type="match status" value="1"/>
</dbReference>
<evidence type="ECO:0000256" key="1">
    <source>
        <dbReference type="ARBA" id="ARBA00012513"/>
    </source>
</evidence>
<dbReference type="PANTHER" id="PTHR11909">
    <property type="entry name" value="CASEIN KINASE-RELATED"/>
    <property type="match status" value="1"/>
</dbReference>
<dbReference type="InterPro" id="IPR008271">
    <property type="entry name" value="Ser/Thr_kinase_AS"/>
</dbReference>
<keyword evidence="2 4" id="KW-0547">Nucleotide-binding</keyword>
<dbReference type="InterPro" id="IPR000719">
    <property type="entry name" value="Prot_kinase_dom"/>
</dbReference>
<keyword evidence="3 4" id="KW-0067">ATP-binding</keyword>
<feature type="region of interest" description="Disordered" evidence="6">
    <location>
        <begin position="388"/>
        <end position="443"/>
    </location>
</feature>
<keyword evidence="5" id="KW-0175">Coiled coil</keyword>
<accession>A0AAV7YG38</accession>
<keyword evidence="8" id="KW-0808">Transferase</keyword>
<evidence type="ECO:0000256" key="2">
    <source>
        <dbReference type="ARBA" id="ARBA00022741"/>
    </source>
</evidence>
<evidence type="ECO:0000259" key="7">
    <source>
        <dbReference type="PROSITE" id="PS50011"/>
    </source>
</evidence>
<organism evidence="8 9">
    <name type="scientific">Anaeramoeba flamelloides</name>
    <dbReference type="NCBI Taxonomy" id="1746091"/>
    <lineage>
        <taxon>Eukaryota</taxon>
        <taxon>Metamonada</taxon>
        <taxon>Anaeramoebidae</taxon>
        <taxon>Anaeramoeba</taxon>
    </lineage>
</organism>
<dbReference type="FunFam" id="1.10.510.10:FF:000596">
    <property type="entry name" value="CK1 family protein kinase"/>
    <property type="match status" value="1"/>
</dbReference>
<dbReference type="AlphaFoldDB" id="A0AAV7YG38"/>
<dbReference type="EMBL" id="JANTQA010000060">
    <property type="protein sequence ID" value="KAJ3427880.1"/>
    <property type="molecule type" value="Genomic_DNA"/>
</dbReference>
<dbReference type="PROSITE" id="PS00107">
    <property type="entry name" value="PROTEIN_KINASE_ATP"/>
    <property type="match status" value="1"/>
</dbReference>
<dbReference type="EC" id="2.7.11.1" evidence="1"/>
<dbReference type="InterPro" id="IPR050235">
    <property type="entry name" value="CK1_Ser-Thr_kinase"/>
</dbReference>
<reference evidence="8" key="1">
    <citation type="submission" date="2022-08" db="EMBL/GenBank/DDBJ databases">
        <title>Novel sulphate-reducing endosymbionts in the free-living metamonad Anaeramoeba.</title>
        <authorList>
            <person name="Jerlstrom-Hultqvist J."/>
            <person name="Cepicka I."/>
            <person name="Gallot-Lavallee L."/>
            <person name="Salas-Leiva D."/>
            <person name="Curtis B.A."/>
            <person name="Zahonova K."/>
            <person name="Pipaliya S."/>
            <person name="Dacks J."/>
            <person name="Roger A.J."/>
        </authorList>
    </citation>
    <scope>NUCLEOTIDE SEQUENCE</scope>
    <source>
        <strain evidence="8">Busselton2</strain>
    </source>
</reference>
<dbReference type="PROSITE" id="PS50011">
    <property type="entry name" value="PROTEIN_KINASE_DOM"/>
    <property type="match status" value="1"/>
</dbReference>
<dbReference type="SUPFAM" id="SSF56112">
    <property type="entry name" value="Protein kinase-like (PK-like)"/>
    <property type="match status" value="1"/>
</dbReference>
<evidence type="ECO:0000313" key="9">
    <source>
        <dbReference type="Proteomes" id="UP001146793"/>
    </source>
</evidence>
<feature type="domain" description="Protein kinase" evidence="7">
    <location>
        <begin position="35"/>
        <end position="303"/>
    </location>
</feature>